<dbReference type="AlphaFoldDB" id="A0A2H1FZQ5"/>
<proteinExistence type="predicted"/>
<reference evidence="2" key="1">
    <citation type="submission" date="2017-05" db="EMBL/GenBank/DDBJ databases">
        <authorList>
            <person name="Song R."/>
            <person name="Chenine A.L."/>
            <person name="Ruprecht R.M."/>
        </authorList>
    </citation>
    <scope>NUCLEOTIDE SEQUENCE [LARGE SCALE GENOMIC DNA]</scope>
</reference>
<name>A0A2H1FZQ5_ZYMTR</name>
<sequence length="168" mass="19200">MASLASIAPELRNNIAMLLLQHDGIIMVTPLLREPAFLSVNSTIRSEYRSMWYQINTFRITVSDCNATLLEAFTKQIVRFDFHANIKFQMHVDGRSSWQNLMRWVGSKYASYSWATYESGGGDAELHDAISAVLEFGEVNEETPWLTRELGFNCIRRAIGSYQPGWLQ</sequence>
<protein>
    <submittedName>
        <fullName evidence="1">Uncharacterized protein</fullName>
    </submittedName>
</protein>
<organism evidence="1 2">
    <name type="scientific">Zymoseptoria tritici ST99CH_1E4</name>
    <dbReference type="NCBI Taxonomy" id="1276532"/>
    <lineage>
        <taxon>Eukaryota</taxon>
        <taxon>Fungi</taxon>
        <taxon>Dikarya</taxon>
        <taxon>Ascomycota</taxon>
        <taxon>Pezizomycotina</taxon>
        <taxon>Dothideomycetes</taxon>
        <taxon>Dothideomycetidae</taxon>
        <taxon>Mycosphaerellales</taxon>
        <taxon>Mycosphaerellaceae</taxon>
        <taxon>Zymoseptoria</taxon>
    </lineage>
</organism>
<evidence type="ECO:0000313" key="1">
    <source>
        <dbReference type="EMBL" id="SMR46797.1"/>
    </source>
</evidence>
<gene>
    <name evidence="1" type="ORF">ZT1E4_G3415</name>
</gene>
<dbReference type="EMBL" id="LT854254">
    <property type="protein sequence ID" value="SMR46797.1"/>
    <property type="molecule type" value="Genomic_DNA"/>
</dbReference>
<evidence type="ECO:0000313" key="2">
    <source>
        <dbReference type="Proteomes" id="UP000245764"/>
    </source>
</evidence>
<accession>A0A2H1FZQ5</accession>
<dbReference type="Proteomes" id="UP000245764">
    <property type="component" value="Chromosome 2"/>
</dbReference>